<dbReference type="Gene3D" id="2.20.110.10">
    <property type="entry name" value="Histone H3 K4-specific methyltransferase SET7/9 N-terminal domain"/>
    <property type="match status" value="3"/>
</dbReference>
<keyword evidence="1" id="KW-0677">Repeat</keyword>
<evidence type="ECO:0000256" key="2">
    <source>
        <dbReference type="SAM" id="MobiDB-lite"/>
    </source>
</evidence>
<protein>
    <submittedName>
        <fullName evidence="4">Uncharacterized protein</fullName>
    </submittedName>
</protein>
<gene>
    <name evidence="4" type="ORF">Kalk_00370</name>
</gene>
<dbReference type="SMART" id="SM00698">
    <property type="entry name" value="MORN"/>
    <property type="match status" value="7"/>
</dbReference>
<dbReference type="KEGG" id="kak:Kalk_00370"/>
<dbReference type="RefSeq" id="WP_101892334.1">
    <property type="nucleotide sequence ID" value="NZ_CP022684.1"/>
</dbReference>
<evidence type="ECO:0000256" key="3">
    <source>
        <dbReference type="SAM" id="SignalP"/>
    </source>
</evidence>
<feature type="region of interest" description="Disordered" evidence="2">
    <location>
        <begin position="372"/>
        <end position="397"/>
    </location>
</feature>
<proteinExistence type="predicted"/>
<accession>A0A2K9LF39</accession>
<dbReference type="PANTHER" id="PTHR43215">
    <property type="entry name" value="RADIAL SPOKE HEAD 1 HOMOLOG"/>
    <property type="match status" value="1"/>
</dbReference>
<dbReference type="EMBL" id="CP022684">
    <property type="protein sequence ID" value="AUM10988.1"/>
    <property type="molecule type" value="Genomic_DNA"/>
</dbReference>
<evidence type="ECO:0000313" key="4">
    <source>
        <dbReference type="EMBL" id="AUM10988.1"/>
    </source>
</evidence>
<organism evidence="4 5">
    <name type="scientific">Ketobacter alkanivorans</name>
    <dbReference type="NCBI Taxonomy" id="1917421"/>
    <lineage>
        <taxon>Bacteria</taxon>
        <taxon>Pseudomonadati</taxon>
        <taxon>Pseudomonadota</taxon>
        <taxon>Gammaproteobacteria</taxon>
        <taxon>Pseudomonadales</taxon>
        <taxon>Ketobacteraceae</taxon>
        <taxon>Ketobacter</taxon>
    </lineage>
</organism>
<dbReference type="AlphaFoldDB" id="A0A2K9LF39"/>
<feature type="compositionally biased region" description="Basic and acidic residues" evidence="2">
    <location>
        <begin position="381"/>
        <end position="391"/>
    </location>
</feature>
<reference evidence="5" key="1">
    <citation type="submission" date="2017-08" db="EMBL/GenBank/DDBJ databases">
        <title>Direct submision.</title>
        <authorList>
            <person name="Kim S.-J."/>
            <person name="Rhee S.-K."/>
        </authorList>
    </citation>
    <scope>NUCLEOTIDE SEQUENCE [LARGE SCALE GENOMIC DNA]</scope>
    <source>
        <strain evidence="5">GI5</strain>
    </source>
</reference>
<dbReference type="PANTHER" id="PTHR43215:SF14">
    <property type="entry name" value="RADIAL SPOKE HEAD 1 HOMOLOG"/>
    <property type="match status" value="1"/>
</dbReference>
<dbReference type="Proteomes" id="UP000235116">
    <property type="component" value="Chromosome"/>
</dbReference>
<keyword evidence="5" id="KW-1185">Reference proteome</keyword>
<evidence type="ECO:0000313" key="5">
    <source>
        <dbReference type="Proteomes" id="UP000235116"/>
    </source>
</evidence>
<dbReference type="InterPro" id="IPR003409">
    <property type="entry name" value="MORN"/>
</dbReference>
<dbReference type="SUPFAM" id="SSF82185">
    <property type="entry name" value="Histone H3 K4-specific methyltransferase SET7/9 N-terminal domain"/>
    <property type="match status" value="2"/>
</dbReference>
<feature type="signal peptide" evidence="3">
    <location>
        <begin position="1"/>
        <end position="20"/>
    </location>
</feature>
<sequence>MFARSLRCIAILACLSVAQAYGAVSQVVTEIVFKENIAELMLAGETWKYANGDSYTGYWLHNKPHGKGTYQRLSGDVYTGDFRNGYMHGVGTYKSSNGDVYKGEFSQGLATGYGELQYQNGNRYVGQWLAGTRHGQGKLFYRSGSIYDGSWINDAKEGKGLMTYRNGERYLGDYKSNLLHGHGIKIEADGSSYRGTFSKGLKHGVGECSLEGGVIHVCLYDKGREIRDPAKLELAKAYYEKHQPVYEFDGGIAYHIQDEFTKARAYINTRNVWWEKTVALLETQLRIRSEDDDQFLYLIVNRYTGPGVYHLRKGEILASSLDGAAIELPDDIVAHIEIKTDEQGEIHGIFNIPELAHEESNKRFKIYGGRFEAQSQPPEIPEPKDRSEFLAKNRGAG</sequence>
<dbReference type="OrthoDB" id="2065331at2"/>
<evidence type="ECO:0000256" key="1">
    <source>
        <dbReference type="ARBA" id="ARBA00022737"/>
    </source>
</evidence>
<dbReference type="GO" id="GO:0005829">
    <property type="term" value="C:cytosol"/>
    <property type="evidence" value="ECO:0007669"/>
    <property type="project" value="TreeGrafter"/>
</dbReference>
<dbReference type="Pfam" id="PF02493">
    <property type="entry name" value="MORN"/>
    <property type="match status" value="7"/>
</dbReference>
<feature type="chain" id="PRO_5014623120" evidence="3">
    <location>
        <begin position="21"/>
        <end position="397"/>
    </location>
</feature>
<keyword evidence="3" id="KW-0732">Signal</keyword>
<name>A0A2K9LF39_9GAMM</name>